<keyword evidence="4" id="KW-0732">Signal</keyword>
<comment type="caution">
    <text evidence="11">The sequence shown here is derived from an EMBL/GenBank/DDBJ whole genome shotgun (WGS) entry which is preliminary data.</text>
</comment>
<dbReference type="PANTHER" id="PTHR47466:SF1">
    <property type="entry name" value="METALLOPROTEASE MEP1 (AFU_ORTHOLOGUE AFUA_1G07730)-RELATED"/>
    <property type="match status" value="1"/>
</dbReference>
<evidence type="ECO:0000256" key="8">
    <source>
        <dbReference type="ARBA" id="ARBA00023157"/>
    </source>
</evidence>
<evidence type="ECO:0000256" key="5">
    <source>
        <dbReference type="ARBA" id="ARBA00022801"/>
    </source>
</evidence>
<feature type="domain" description="Secretion system C-terminal sorting" evidence="10">
    <location>
        <begin position="337"/>
        <end position="403"/>
    </location>
</feature>
<evidence type="ECO:0000313" key="12">
    <source>
        <dbReference type="Proteomes" id="UP001501725"/>
    </source>
</evidence>
<proteinExistence type="inferred from homology"/>
<dbReference type="Gene3D" id="3.40.390.10">
    <property type="entry name" value="Collagenase (Catalytic Domain)"/>
    <property type="match status" value="1"/>
</dbReference>
<keyword evidence="6" id="KW-0862">Zinc</keyword>
<dbReference type="InterPro" id="IPR024079">
    <property type="entry name" value="MetalloPept_cat_dom_sf"/>
</dbReference>
<evidence type="ECO:0000313" key="11">
    <source>
        <dbReference type="EMBL" id="GAA4331734.1"/>
    </source>
</evidence>
<evidence type="ECO:0008006" key="13">
    <source>
        <dbReference type="Google" id="ProtNLM"/>
    </source>
</evidence>
<accession>A0ABP8GY85</accession>
<name>A0ABP8GY85_9BACT</name>
<dbReference type="SUPFAM" id="SSF55486">
    <property type="entry name" value="Metalloproteases ('zincins'), catalytic domain"/>
    <property type="match status" value="1"/>
</dbReference>
<evidence type="ECO:0000256" key="6">
    <source>
        <dbReference type="ARBA" id="ARBA00022833"/>
    </source>
</evidence>
<evidence type="ECO:0000259" key="10">
    <source>
        <dbReference type="Pfam" id="PF18962"/>
    </source>
</evidence>
<keyword evidence="8" id="KW-1015">Disulfide bond</keyword>
<keyword evidence="3" id="KW-0479">Metal-binding</keyword>
<dbReference type="Pfam" id="PF18962">
    <property type="entry name" value="Por_Secre_tail"/>
    <property type="match status" value="1"/>
</dbReference>
<dbReference type="Proteomes" id="UP001501725">
    <property type="component" value="Unassembled WGS sequence"/>
</dbReference>
<dbReference type="EMBL" id="BAABGY010000007">
    <property type="protein sequence ID" value="GAA4331734.1"/>
    <property type="molecule type" value="Genomic_DNA"/>
</dbReference>
<sequence length="410" mass="44057">MAVLLLTLGLSAQRPCSSTPYHEALKASDPRIAQGLLEAESFQTRIAALRTRNTAREQDAVIRIPVVVHIVYNTPDQNIPDAQVQSQLDVLNRDFRRRNADSANTPERFRGLAADVGLEFVLATADPNGYATTGIVRKHSSVSNWTNDDKIKFAASGGSAAWDSRSYLNIWVGPMRTLLGYASAPGGVADRDGVVIATKAMGTINVSAPYHLGRTGTHEVGHWLGLRHIWGDTYCGDDGIADTPKQGNFTAGCPTSVRSSCGNTATGDMFMNYMDFTNDACTNLFTEGQKDRMRSAFATGGPRAALQQSRGLDKPWNKTPAAPQEVPATTAAPTAKLYPNPAASVVNIDLGCTTYAGCVLTVHSANGALVLRNTISGRQHKLTVSSLAPGMYWLSTQKDGQTVRLSFVKQ</sequence>
<dbReference type="InterPro" id="IPR008754">
    <property type="entry name" value="Peptidase_M43"/>
</dbReference>
<keyword evidence="12" id="KW-1185">Reference proteome</keyword>
<dbReference type="CDD" id="cd04275">
    <property type="entry name" value="ZnMc_pappalysin_like"/>
    <property type="match status" value="1"/>
</dbReference>
<gene>
    <name evidence="11" type="ORF">GCM10023184_23840</name>
</gene>
<dbReference type="InterPro" id="IPR026444">
    <property type="entry name" value="Secre_tail"/>
</dbReference>
<evidence type="ECO:0000256" key="3">
    <source>
        <dbReference type="ARBA" id="ARBA00022723"/>
    </source>
</evidence>
<protein>
    <recommendedName>
        <fullName evidence="13">T9SS type A sorting domain-containing protein</fullName>
    </recommendedName>
</protein>
<evidence type="ECO:0000259" key="9">
    <source>
        <dbReference type="Pfam" id="PF05572"/>
    </source>
</evidence>
<dbReference type="NCBIfam" id="TIGR04183">
    <property type="entry name" value="Por_Secre_tail"/>
    <property type="match status" value="1"/>
</dbReference>
<keyword evidence="5" id="KW-0378">Hydrolase</keyword>
<keyword evidence="2" id="KW-0645">Protease</keyword>
<organism evidence="11 12">
    <name type="scientific">Flaviaesturariibacter amylovorans</name>
    <dbReference type="NCBI Taxonomy" id="1084520"/>
    <lineage>
        <taxon>Bacteria</taxon>
        <taxon>Pseudomonadati</taxon>
        <taxon>Bacteroidota</taxon>
        <taxon>Chitinophagia</taxon>
        <taxon>Chitinophagales</taxon>
        <taxon>Chitinophagaceae</taxon>
        <taxon>Flaviaestuariibacter</taxon>
    </lineage>
</organism>
<comment type="similarity">
    <text evidence="1">Belongs to the peptidase M43B family.</text>
</comment>
<evidence type="ECO:0000256" key="7">
    <source>
        <dbReference type="ARBA" id="ARBA00023049"/>
    </source>
</evidence>
<evidence type="ECO:0000256" key="4">
    <source>
        <dbReference type="ARBA" id="ARBA00022729"/>
    </source>
</evidence>
<dbReference type="PANTHER" id="PTHR47466">
    <property type="match status" value="1"/>
</dbReference>
<keyword evidence="7" id="KW-0482">Metalloprotease</keyword>
<dbReference type="RefSeq" id="WP_345255949.1">
    <property type="nucleotide sequence ID" value="NZ_BAABGY010000007.1"/>
</dbReference>
<feature type="domain" description="Peptidase M43 pregnancy-associated plasma-A" evidence="9">
    <location>
        <begin position="160"/>
        <end position="297"/>
    </location>
</feature>
<dbReference type="Pfam" id="PF05572">
    <property type="entry name" value="Peptidase_M43"/>
    <property type="match status" value="1"/>
</dbReference>
<evidence type="ECO:0000256" key="2">
    <source>
        <dbReference type="ARBA" id="ARBA00022670"/>
    </source>
</evidence>
<reference evidence="12" key="1">
    <citation type="journal article" date="2019" name="Int. J. Syst. Evol. Microbiol.">
        <title>The Global Catalogue of Microorganisms (GCM) 10K type strain sequencing project: providing services to taxonomists for standard genome sequencing and annotation.</title>
        <authorList>
            <consortium name="The Broad Institute Genomics Platform"/>
            <consortium name="The Broad Institute Genome Sequencing Center for Infectious Disease"/>
            <person name="Wu L."/>
            <person name="Ma J."/>
        </authorList>
    </citation>
    <scope>NUCLEOTIDE SEQUENCE [LARGE SCALE GENOMIC DNA]</scope>
    <source>
        <strain evidence="12">JCM 17919</strain>
    </source>
</reference>
<evidence type="ECO:0000256" key="1">
    <source>
        <dbReference type="ARBA" id="ARBA00008721"/>
    </source>
</evidence>